<feature type="coiled-coil region" evidence="6">
    <location>
        <begin position="34"/>
        <end position="82"/>
    </location>
</feature>
<reference evidence="9" key="1">
    <citation type="submission" date="2021-01" db="EMBL/GenBank/DDBJ databases">
        <title>A chromosome-scale assembly of European eel, Anguilla anguilla.</title>
        <authorList>
            <person name="Henkel C."/>
            <person name="Jong-Raadsen S.A."/>
            <person name="Dufour S."/>
            <person name="Weltzien F.-A."/>
            <person name="Palstra A.P."/>
            <person name="Pelster B."/>
            <person name="Spaink H.P."/>
            <person name="Van Den Thillart G.E."/>
            <person name="Jansen H."/>
            <person name="Zahm M."/>
            <person name="Klopp C."/>
            <person name="Cedric C."/>
            <person name="Louis A."/>
            <person name="Berthelot C."/>
            <person name="Parey E."/>
            <person name="Roest Crollius H."/>
            <person name="Montfort J."/>
            <person name="Robinson-Rechavi M."/>
            <person name="Bucao C."/>
            <person name="Bouchez O."/>
            <person name="Gislard M."/>
            <person name="Lluch J."/>
            <person name="Milhes M."/>
            <person name="Lampietro C."/>
            <person name="Lopez Roques C."/>
            <person name="Donnadieu C."/>
            <person name="Braasch I."/>
            <person name="Desvignes T."/>
            <person name="Postlethwait J."/>
            <person name="Bobe J."/>
            <person name="Guiguen Y."/>
            <person name="Dirks R."/>
        </authorList>
    </citation>
    <scope>NUCLEOTIDE SEQUENCE</scope>
    <source>
        <strain evidence="9">Tag_6206</strain>
        <tissue evidence="9">Liver</tissue>
    </source>
</reference>
<feature type="region of interest" description="Disordered" evidence="7">
    <location>
        <begin position="2221"/>
        <end position="2277"/>
    </location>
</feature>
<feature type="compositionally biased region" description="Basic and acidic residues" evidence="7">
    <location>
        <begin position="415"/>
        <end position="426"/>
    </location>
</feature>
<comment type="caution">
    <text evidence="9">The sequence shown here is derived from an EMBL/GenBank/DDBJ whole genome shotgun (WGS) entry which is preliminary data.</text>
</comment>
<evidence type="ECO:0000256" key="4">
    <source>
        <dbReference type="ARBA" id="ARBA00023054"/>
    </source>
</evidence>
<feature type="compositionally biased region" description="Basic and acidic residues" evidence="7">
    <location>
        <begin position="512"/>
        <end position="521"/>
    </location>
</feature>
<evidence type="ECO:0000256" key="6">
    <source>
        <dbReference type="SAM" id="Coils"/>
    </source>
</evidence>
<dbReference type="Pfam" id="PF10495">
    <property type="entry name" value="PACT_coil_coil"/>
    <property type="match status" value="1"/>
</dbReference>
<feature type="region of interest" description="Disordered" evidence="7">
    <location>
        <begin position="1917"/>
        <end position="1999"/>
    </location>
</feature>
<feature type="region of interest" description="Disordered" evidence="7">
    <location>
        <begin position="747"/>
        <end position="776"/>
    </location>
</feature>
<dbReference type="InterPro" id="IPR019528">
    <property type="entry name" value="PACT_domain"/>
</dbReference>
<feature type="region of interest" description="Disordered" evidence="7">
    <location>
        <begin position="368"/>
        <end position="449"/>
    </location>
</feature>
<feature type="coiled-coil region" evidence="6">
    <location>
        <begin position="2486"/>
        <end position="2534"/>
    </location>
</feature>
<protein>
    <recommendedName>
        <fullName evidence="8">Pericentrin/AKAP-450 centrosomal targeting domain-containing protein</fullName>
    </recommendedName>
</protein>
<feature type="coiled-coil region" evidence="6">
    <location>
        <begin position="315"/>
        <end position="342"/>
    </location>
</feature>
<feature type="region of interest" description="Disordered" evidence="7">
    <location>
        <begin position="825"/>
        <end position="908"/>
    </location>
</feature>
<feature type="region of interest" description="Disordered" evidence="7">
    <location>
        <begin position="2351"/>
        <end position="2371"/>
    </location>
</feature>
<feature type="compositionally biased region" description="Low complexity" evidence="7">
    <location>
        <begin position="2233"/>
        <end position="2248"/>
    </location>
</feature>
<feature type="compositionally biased region" description="Basic and acidic residues" evidence="7">
    <location>
        <begin position="1509"/>
        <end position="1533"/>
    </location>
</feature>
<feature type="compositionally biased region" description="Gly residues" evidence="7">
    <location>
        <begin position="981"/>
        <end position="994"/>
    </location>
</feature>
<keyword evidence="4 6" id="KW-0175">Coiled coil</keyword>
<feature type="compositionally biased region" description="Basic and acidic residues" evidence="7">
    <location>
        <begin position="2268"/>
        <end position="2277"/>
    </location>
</feature>
<evidence type="ECO:0000259" key="8">
    <source>
        <dbReference type="Pfam" id="PF10495"/>
    </source>
</evidence>
<feature type="region of interest" description="Disordered" evidence="7">
    <location>
        <begin position="1508"/>
        <end position="1548"/>
    </location>
</feature>
<dbReference type="PANTHER" id="PTHR44981:SF1">
    <property type="entry name" value="A-KINASE ANCHOR PROTEIN 9"/>
    <property type="match status" value="1"/>
</dbReference>
<gene>
    <name evidence="9" type="ORF">ANANG_G00183780</name>
</gene>
<feature type="coiled-coil region" evidence="6">
    <location>
        <begin position="2168"/>
        <end position="2220"/>
    </location>
</feature>
<dbReference type="EMBL" id="JAFIRN010000009">
    <property type="protein sequence ID" value="KAG5842995.1"/>
    <property type="molecule type" value="Genomic_DNA"/>
</dbReference>
<feature type="coiled-coil region" evidence="6">
    <location>
        <begin position="1228"/>
        <end position="1371"/>
    </location>
</feature>
<dbReference type="GO" id="GO:0007165">
    <property type="term" value="P:signal transduction"/>
    <property type="evidence" value="ECO:0007669"/>
    <property type="project" value="InterPro"/>
</dbReference>
<name>A0A9D3M907_ANGAN</name>
<feature type="region of interest" description="Disordered" evidence="7">
    <location>
        <begin position="539"/>
        <end position="558"/>
    </location>
</feature>
<evidence type="ECO:0000256" key="5">
    <source>
        <dbReference type="ARBA" id="ARBA00023212"/>
    </source>
</evidence>
<keyword evidence="2" id="KW-0963">Cytoplasm</keyword>
<accession>A0A9D3M907</accession>
<evidence type="ECO:0000256" key="3">
    <source>
        <dbReference type="ARBA" id="ARBA00022553"/>
    </source>
</evidence>
<sequence length="3219" mass="361458">MQTQHSTEVRRLRERDRLELEALRAQCSANAGQMDALSLRIAELQRDAEAAEALQEKARRELSSASEEKLKLLGRVEDLRHELRSVRKAERASQTATGQEGKNGEVQRLQATIGHLEAQLAAVQEANRDLESKHESEVTNYKIKLEMLEREKDAVLGRMAESQEAELERLRTQMLFSHEEELAKLREDLRKEGALHLENLRDEMALKQERAVRDLQKALQEQLRATRCEKESLAAEKVALLNKINVLEERLNRSPESASAKELAARLEEHQAEMEGIRQEEKDKGADLLRKTEVVIRMDEERQKAWKPHTFSFTEKNFEADYEELKEEYACLLKVKGELEAEILRVTADYEVKLSDLQSQIRKLQECEAQPRGLQRDNGEADKMEDFTDGSKSMEENAGGLTEALQRGESGPSPRRSEPPALRGDEAEQAMGDARRASAERAGGGMSPWERRARGCLRSWPAAALLLQPGSSPAAERASGRRAICLARLAGEAVRGAVRLGSARGAPAGEAPRGDPGRSEADSAAAQREAQAQREERLRMLRTPQRGERSATPRQSAALGQEEFQLQFEALRISLSQICAAQLELQKEGLQVEREACLRRQEQQLREEHLRELQDLRGPHSDGPDLSSLTLFLCVPACPGGSSRSGESFRYPEEAASLEAHFQEQRTRLEERHSREIERLRASLQQEARHTEERHAAELVLLKQRLLDLTASPALPSFSRESQFTVPNEEESEEYKHRAELERLADDRGAGGAQAVEPEASPATGHHPGGINGGVWSMEGHEAAQLIQTLERQHQERVEEEIAKVIVQMSIEFAQQTELARIAKQARETATTTQTRRDEFGGADEPTPGGLSCGENEGAGLVLSPKPPRVTRQHAELQNEEADKRSRGGGVSSRSLPPDISQSDVSPDVITNERNLLRRANRNLRQVLSDVLKTTAATEETIGHYMEGLLDASAGKQPAPRASGQRPSAGAFQDYSSHNAGAGGGGDALPGGCHGSRAEVGDDDASAWSGGTESDEGLSSLPTGAEPRLENEEYLMNISSRLQAAVEKLLVAITETTNQLEHAQVTQTELMRESFRHNEEMVELLRRQEELQESLNEEAQARQRLALELHRAEGVIDGYSGERAVLERKLGEKQELLLHLEQQLQVTGSRLQELEQERRQVHREKELLARQQSAMRDGTGSRELRLVEAAVVAAPEADLLEETEKLMKEKVEVQLQAEKDSGDLLKRLKCLEAEVEERASREVELEEAHRVERGDLRQQIQALEKQVEKNRRFLDEQAVDREHERDVFQQEITKLEQQLKNAQKQQPSTDQYNKEVDRLTAQLQEKSDRCSELLLRSEQLQREVQDGGEEVERLETRVRELEQALLVGTETPQVEQKSPNPPEKGTLDTTLEVELQTEREALDRKEKEISNLEEQLEQFREELENKSEEAQQLHMQLEIQKKELSSQQEDLQHRGDLLKALEDKSELVRELESQVECMRAEQERLKKNREEEAEQLNAVIEKLQQELSTIERKTPDEGPRDADRASARAREEVASPGRRRRRRAEGEAERAARELAALRASHGSLLEKYERLREETSGDNRLPELEEALRAKTAACLVMQAQVQALEESAGCRVGSLGARIAELEACVGERDAELERCGLRVQQSQAEAAALRRRVSELEDKLREKVAAALEDQELQKHLLSSSGEEVAEYEERLAVLMDLLSRITARPGSQRPLPPISASETAIGEDPAAASDLLQEVTQEAAAAKKELNSYRERSDKLQEELQEREMTIAQLKEELHTASMRGPSGEEDPAVLSKLLQEVKREAAATKEELNSNRERSDKLQEELQEREMTIAQLKEELQTASMRGPSGEEDPAVLSKLLQEVKREAAATKEELNSYRERSDKLQKELQASMRGPSAAEDPAVLSKLLQEVKREAAATKEELNSNRERSDKLQEELKASMRGPSAEEDPAVLSKLLQEVKREAAATQEELNSNRERSDKLQEELKASMRGPSGEEDPAVLSKLLQEVQREAAATKEELNSYRERSDKLQEELQEREMTIAQLKEELQTASMRGPSGEEDPAVLSKLLQEVKREAAATKEELNSYRERSDKLQDELQVRDISIAQLQDELRQIKEAFAKSEEELKRKAESIPRANRTVQRRREGHRSGPSRLRRGLREVWDAIGEYAEKIEQMRELHAAEIMDMEARHIAESEGLRGEAGALREECRSLKAAIEDLRHSEAASPQLEHLPASQFRDGSMSDSSSDWSQHTGHDPPVLQQEFRTTPEGARRDNETDVLPDRIKSLLREVHQEGMQVLSLSELPGPEAEAEAEGGRGEAAAAQPKQQGWLRERASLLASVESLKALISTMQVHGESQARGPRAGPAKTGGRSSLEAVRRVFAAERGALTSSAHSRLERLDTSDAVVCLNQLERELAEQEALQREAMGILQSADRTSLLMEVRQLKAQLQHLQQDPRVTGVADKQPVLEKLAGASRDHDALHPERMLLDELKAELAQTRLELESTLKAQHKHLTALDTLRTEVTEKAAEVDLLNKKLINEQRKSRELQWAFEKEKCKSEKKDQNEREDLEDVRLLLKEQQTKVAQLTEAVEKERRTSDQLKQQADRGHAQQQSLLSREQSRVSELQVQLESAQARAQELGSALERERELRGQPKQQQQQQLGSPRHAAQAEEVQGEAAEEAVVESLRSQLDDKHAQVVRLLGEAEGLRLEAIQARLERDEEGRLARLAQEALRESQEQLRQLRAQAQELRAQADGTEQQALRLRRERDELQDRVSRLQGFAETRHPDTQTDLCRAEDESGIRTQDWVSLEKVPEADSSFISLHEITAATANPKLMDKIINQLQHIAAKINAMTSNTTGRVTLEEADCEGLRNSVRGVVSLLQQVQALSPALQSTAPPAGGSSNSLTERLLRQNAELTGFVSRLTEEKNDLRNSLVRLEKELRLGRPWGPPPANARHGGAGRADGVESLLASAREGWESERTQLEKRLRQAEAEATRLRGKIRSDALWDFADSDADGAALKRIYVKYLRAESFRKALVYQKKYLLLLLGSFQDCEAATLSLIARMGGRSSQSLDAANQRPRGFTRFRSAARVVIALFRMRYLVKRWYKTTEAGSISSTVHRNGQGQITANEGRRESPYLRPGSVDGYGELRGSSRGQTGRDSARFTTVPTETGSLVCSHLQNYDPDRALSDYISRLEALQRRLGSVQSGSCSYAQLHFGIRR</sequence>
<feature type="compositionally biased region" description="Basic and acidic residues" evidence="7">
    <location>
        <begin position="873"/>
        <end position="886"/>
    </location>
</feature>
<feature type="domain" description="Pericentrin/AKAP-450 centrosomal targeting" evidence="8">
    <location>
        <begin position="3023"/>
        <end position="3103"/>
    </location>
</feature>
<evidence type="ECO:0000313" key="10">
    <source>
        <dbReference type="Proteomes" id="UP001044222"/>
    </source>
</evidence>
<feature type="compositionally biased region" description="Basic and acidic residues" evidence="7">
    <location>
        <begin position="539"/>
        <end position="551"/>
    </location>
</feature>
<feature type="coiled-coil region" evidence="6">
    <location>
        <begin position="1642"/>
        <end position="1708"/>
    </location>
</feature>
<feature type="region of interest" description="Disordered" evidence="7">
    <location>
        <begin position="953"/>
        <end position="1026"/>
    </location>
</feature>
<evidence type="ECO:0000256" key="7">
    <source>
        <dbReference type="SAM" id="MobiDB-lite"/>
    </source>
</evidence>
<feature type="coiled-coil region" evidence="6">
    <location>
        <begin position="2723"/>
        <end position="2771"/>
    </location>
</feature>
<feature type="compositionally biased region" description="Basic and acidic residues" evidence="7">
    <location>
        <begin position="1872"/>
        <end position="1888"/>
    </location>
</feature>
<feature type="compositionally biased region" description="Basic and acidic residues" evidence="7">
    <location>
        <begin position="1973"/>
        <end position="1988"/>
    </location>
</feature>
<feature type="region of interest" description="Disordered" evidence="7">
    <location>
        <begin position="2128"/>
        <end position="2151"/>
    </location>
</feature>
<feature type="region of interest" description="Disordered" evidence="7">
    <location>
        <begin position="3119"/>
        <end position="3160"/>
    </location>
</feature>
<feature type="coiled-coil region" evidence="6">
    <location>
        <begin position="1078"/>
        <end position="1174"/>
    </location>
</feature>
<organism evidence="9 10">
    <name type="scientific">Anguilla anguilla</name>
    <name type="common">European freshwater eel</name>
    <name type="synonym">Muraena anguilla</name>
    <dbReference type="NCBI Taxonomy" id="7936"/>
    <lineage>
        <taxon>Eukaryota</taxon>
        <taxon>Metazoa</taxon>
        <taxon>Chordata</taxon>
        <taxon>Craniata</taxon>
        <taxon>Vertebrata</taxon>
        <taxon>Euteleostomi</taxon>
        <taxon>Actinopterygii</taxon>
        <taxon>Neopterygii</taxon>
        <taxon>Teleostei</taxon>
        <taxon>Anguilliformes</taxon>
        <taxon>Anguillidae</taxon>
        <taxon>Anguilla</taxon>
    </lineage>
</organism>
<dbReference type="PANTHER" id="PTHR44981">
    <property type="entry name" value="PERICENTRIN-LIKE PROTEIN, ISOFORM F"/>
    <property type="match status" value="1"/>
</dbReference>
<feature type="compositionally biased region" description="Basic and acidic residues" evidence="7">
    <location>
        <begin position="1917"/>
        <end position="1940"/>
    </location>
</feature>
<feature type="region of interest" description="Disordered" evidence="7">
    <location>
        <begin position="86"/>
        <end position="105"/>
    </location>
</feature>
<feature type="compositionally biased region" description="Basic and acidic residues" evidence="7">
    <location>
        <begin position="2587"/>
        <end position="2606"/>
    </location>
</feature>
<feature type="compositionally biased region" description="Basic and acidic residues" evidence="7">
    <location>
        <begin position="374"/>
        <end position="386"/>
    </location>
</feature>
<evidence type="ECO:0000256" key="2">
    <source>
        <dbReference type="ARBA" id="ARBA00022490"/>
    </source>
</evidence>
<feature type="region of interest" description="Disordered" evidence="7">
    <location>
        <begin position="2585"/>
        <end position="2615"/>
    </location>
</feature>
<dbReference type="GO" id="GO:0060090">
    <property type="term" value="F:molecular adaptor activity"/>
    <property type="evidence" value="ECO:0007669"/>
    <property type="project" value="InterPro"/>
</dbReference>
<proteinExistence type="predicted"/>
<comment type="subcellular location">
    <subcellularLocation>
        <location evidence="1">Cytoplasm</location>
        <location evidence="1">Cytoskeleton</location>
        <location evidence="1">Microtubule organizing center</location>
        <location evidence="1">Centrosome</location>
    </subcellularLocation>
</comment>
<evidence type="ECO:0000256" key="1">
    <source>
        <dbReference type="ARBA" id="ARBA00004300"/>
    </source>
</evidence>
<feature type="compositionally biased region" description="Polar residues" evidence="7">
    <location>
        <begin position="3151"/>
        <end position="3160"/>
    </location>
</feature>
<dbReference type="GO" id="GO:0005737">
    <property type="term" value="C:cytoplasm"/>
    <property type="evidence" value="ECO:0007669"/>
    <property type="project" value="UniProtKB-ARBA"/>
</dbReference>
<dbReference type="Proteomes" id="UP001044222">
    <property type="component" value="Chromosome 9"/>
</dbReference>
<feature type="coiled-coil region" evidence="6">
    <location>
        <begin position="2407"/>
        <end position="2453"/>
    </location>
</feature>
<dbReference type="InterPro" id="IPR028745">
    <property type="entry name" value="AKAP9/Pericentrin"/>
</dbReference>
<feature type="region of interest" description="Disordered" evidence="7">
    <location>
        <begin position="2296"/>
        <end position="2327"/>
    </location>
</feature>
<feature type="coiled-coil region" evidence="6">
    <location>
        <begin position="106"/>
        <end position="280"/>
    </location>
</feature>
<feature type="region of interest" description="Disordered" evidence="7">
    <location>
        <begin position="2635"/>
        <end position="2674"/>
    </location>
</feature>
<keyword evidence="5" id="KW-0206">Cytoskeleton</keyword>
<keyword evidence="3" id="KW-0597">Phosphoprotein</keyword>
<dbReference type="GO" id="GO:0005813">
    <property type="term" value="C:centrosome"/>
    <property type="evidence" value="ECO:0007669"/>
    <property type="project" value="UniProtKB-SubCell"/>
</dbReference>
<feature type="region of interest" description="Disordered" evidence="7">
    <location>
        <begin position="1872"/>
        <end position="1901"/>
    </location>
</feature>
<feature type="coiled-coil region" evidence="6">
    <location>
        <begin position="2971"/>
        <end position="2998"/>
    </location>
</feature>
<keyword evidence="10" id="KW-1185">Reference proteome</keyword>
<feature type="region of interest" description="Disordered" evidence="7">
    <location>
        <begin position="504"/>
        <end position="533"/>
    </location>
</feature>
<evidence type="ECO:0000313" key="9">
    <source>
        <dbReference type="EMBL" id="KAG5842995.1"/>
    </source>
</evidence>